<protein>
    <submittedName>
        <fullName evidence="1">Uncharacterized protein</fullName>
    </submittedName>
</protein>
<organism evidence="1">
    <name type="scientific">marine sediment metagenome</name>
    <dbReference type="NCBI Taxonomy" id="412755"/>
    <lineage>
        <taxon>unclassified sequences</taxon>
        <taxon>metagenomes</taxon>
        <taxon>ecological metagenomes</taxon>
    </lineage>
</organism>
<dbReference type="EMBL" id="BARS01031515">
    <property type="protein sequence ID" value="GAG19011.1"/>
    <property type="molecule type" value="Genomic_DNA"/>
</dbReference>
<reference evidence="1" key="1">
    <citation type="journal article" date="2014" name="Front. Microbiol.">
        <title>High frequency of phylogenetically diverse reductive dehalogenase-homologous genes in deep subseafloor sedimentary metagenomes.</title>
        <authorList>
            <person name="Kawai M."/>
            <person name="Futagami T."/>
            <person name="Toyoda A."/>
            <person name="Takaki Y."/>
            <person name="Nishi S."/>
            <person name="Hori S."/>
            <person name="Arai W."/>
            <person name="Tsubouchi T."/>
            <person name="Morono Y."/>
            <person name="Uchiyama I."/>
            <person name="Ito T."/>
            <person name="Fujiyama A."/>
            <person name="Inagaki F."/>
            <person name="Takami H."/>
        </authorList>
    </citation>
    <scope>NUCLEOTIDE SEQUENCE</scope>
    <source>
        <strain evidence="1">Expedition CK06-06</strain>
    </source>
</reference>
<gene>
    <name evidence="1" type="ORF">S01H1_49036</name>
</gene>
<dbReference type="AlphaFoldDB" id="X0X205"/>
<comment type="caution">
    <text evidence="1">The sequence shown here is derived from an EMBL/GenBank/DDBJ whole genome shotgun (WGS) entry which is preliminary data.</text>
</comment>
<accession>X0X205</accession>
<proteinExistence type="predicted"/>
<evidence type="ECO:0000313" key="1">
    <source>
        <dbReference type="EMBL" id="GAG19011.1"/>
    </source>
</evidence>
<name>X0X205_9ZZZZ</name>
<sequence>MVRDEYKNIKVIREKTKLFFSFPEPAIESKDAARTQNPKDGI</sequence>